<proteinExistence type="predicted"/>
<keyword evidence="2" id="KW-0732">Signal</keyword>
<evidence type="ECO:0000256" key="1">
    <source>
        <dbReference type="SAM" id="MobiDB-lite"/>
    </source>
</evidence>
<keyword evidence="4" id="KW-1185">Reference proteome</keyword>
<reference evidence="3 4" key="1">
    <citation type="submission" date="2024-02" db="EMBL/GenBank/DDBJ databases">
        <title>A novel Wenzhouxiangellaceae bacterium, isolated from coastal sediments.</title>
        <authorList>
            <person name="Du Z.-J."/>
            <person name="Ye Y.-Q."/>
            <person name="Zhang X.-Y."/>
        </authorList>
    </citation>
    <scope>NUCLEOTIDE SEQUENCE [LARGE SCALE GENOMIC DNA]</scope>
    <source>
        <strain evidence="3 4">CH-27</strain>
    </source>
</reference>
<comment type="caution">
    <text evidence="3">The sequence shown here is derived from an EMBL/GenBank/DDBJ whole genome shotgun (WGS) entry which is preliminary data.</text>
</comment>
<feature type="chain" id="PRO_5043645463" description="Thioredoxin domain-containing protein" evidence="2">
    <location>
        <begin position="38"/>
        <end position="393"/>
    </location>
</feature>
<sequence length="393" mass="43154">MTKRFIHRVSGYHRHPLTAAIASGLIGCLLAPSAVWAQQDCVELEGTPPGLYTTTDEGQVYVIKDGQIIELGPGDSGFASEDKLVCIKAPPAILEWPCATDAANSRKFATYRLDEITSDNPAQEIVRRFFEVPEVIEPIPNFVDGEYHTTLSYEDIIQFSSPAYWYHPNDAVDFMQEKRPKTLQISLYVGTNQVVIDNYAVDEMRELYGGQDIPVVFVFNDSNEVPVSYFGDNVSLQELHKAFIERSIKVAEVPMWPLGDYTLAPTADEFELLFDLPDLEDIDPLRREALAAGLETYGFTKKPVFVTMLEGSDRLYIDDPERVRVALSLGISRLPTVINFVEQDVHLRRCGPGTPVGAANASVSGSTTPIGGPLVPPGGLAPPPPPDPAASDS</sequence>
<dbReference type="PROSITE" id="PS51257">
    <property type="entry name" value="PROKAR_LIPOPROTEIN"/>
    <property type="match status" value="1"/>
</dbReference>
<evidence type="ECO:0008006" key="5">
    <source>
        <dbReference type="Google" id="ProtNLM"/>
    </source>
</evidence>
<evidence type="ECO:0000256" key="2">
    <source>
        <dbReference type="SAM" id="SignalP"/>
    </source>
</evidence>
<feature type="signal peptide" evidence="2">
    <location>
        <begin position="1"/>
        <end position="37"/>
    </location>
</feature>
<dbReference type="EMBL" id="JAZHOG010000002">
    <property type="protein sequence ID" value="MEJ8566909.1"/>
    <property type="molecule type" value="Genomic_DNA"/>
</dbReference>
<dbReference type="AlphaFoldDB" id="A0AAW9R5K7"/>
<organism evidence="3 4">
    <name type="scientific">Elongatibacter sediminis</name>
    <dbReference type="NCBI Taxonomy" id="3119006"/>
    <lineage>
        <taxon>Bacteria</taxon>
        <taxon>Pseudomonadati</taxon>
        <taxon>Pseudomonadota</taxon>
        <taxon>Gammaproteobacteria</taxon>
        <taxon>Chromatiales</taxon>
        <taxon>Wenzhouxiangellaceae</taxon>
        <taxon>Elongatibacter</taxon>
    </lineage>
</organism>
<evidence type="ECO:0000313" key="4">
    <source>
        <dbReference type="Proteomes" id="UP001359886"/>
    </source>
</evidence>
<feature type="region of interest" description="Disordered" evidence="1">
    <location>
        <begin position="358"/>
        <end position="393"/>
    </location>
</feature>
<name>A0AAW9R5K7_9GAMM</name>
<dbReference type="RefSeq" id="WP_354694227.1">
    <property type="nucleotide sequence ID" value="NZ_JAZHOG010000002.1"/>
</dbReference>
<dbReference type="Proteomes" id="UP001359886">
    <property type="component" value="Unassembled WGS sequence"/>
</dbReference>
<feature type="compositionally biased region" description="Pro residues" evidence="1">
    <location>
        <begin position="374"/>
        <end position="393"/>
    </location>
</feature>
<evidence type="ECO:0000313" key="3">
    <source>
        <dbReference type="EMBL" id="MEJ8566909.1"/>
    </source>
</evidence>
<gene>
    <name evidence="3" type="ORF">V3330_04675</name>
</gene>
<accession>A0AAW9R5K7</accession>
<protein>
    <recommendedName>
        <fullName evidence="5">Thioredoxin domain-containing protein</fullName>
    </recommendedName>
</protein>